<evidence type="ECO:0000313" key="3">
    <source>
        <dbReference type="Proteomes" id="UP000002630"/>
    </source>
</evidence>
<feature type="transmembrane region" description="Helical" evidence="1">
    <location>
        <begin position="70"/>
        <end position="93"/>
    </location>
</feature>
<dbReference type="eggNOG" id="ENOG502SEWS">
    <property type="taxonomic scope" value="Eukaryota"/>
</dbReference>
<accession>D7G2H0</accession>
<proteinExistence type="predicted"/>
<keyword evidence="1" id="KW-1133">Transmembrane helix</keyword>
<keyword evidence="1" id="KW-0812">Transmembrane</keyword>
<evidence type="ECO:0000256" key="1">
    <source>
        <dbReference type="SAM" id="Phobius"/>
    </source>
</evidence>
<reference evidence="2 3" key="1">
    <citation type="journal article" date="2010" name="Nature">
        <title>The Ectocarpus genome and the independent evolution of multicellularity in brown algae.</title>
        <authorList>
            <person name="Cock J.M."/>
            <person name="Sterck L."/>
            <person name="Rouze P."/>
            <person name="Scornet D."/>
            <person name="Allen A.E."/>
            <person name="Amoutzias G."/>
            <person name="Anthouard V."/>
            <person name="Artiguenave F."/>
            <person name="Aury J.M."/>
            <person name="Badger J.H."/>
            <person name="Beszteri B."/>
            <person name="Billiau K."/>
            <person name="Bonnet E."/>
            <person name="Bothwell J.H."/>
            <person name="Bowler C."/>
            <person name="Boyen C."/>
            <person name="Brownlee C."/>
            <person name="Carrano C.J."/>
            <person name="Charrier B."/>
            <person name="Cho G.Y."/>
            <person name="Coelho S.M."/>
            <person name="Collen J."/>
            <person name="Corre E."/>
            <person name="Da Silva C."/>
            <person name="Delage L."/>
            <person name="Delaroque N."/>
            <person name="Dittami S.M."/>
            <person name="Doulbeau S."/>
            <person name="Elias M."/>
            <person name="Farnham G."/>
            <person name="Gachon C.M."/>
            <person name="Gschloessl B."/>
            <person name="Heesch S."/>
            <person name="Jabbari K."/>
            <person name="Jubin C."/>
            <person name="Kawai H."/>
            <person name="Kimura K."/>
            <person name="Kloareg B."/>
            <person name="Kupper F.C."/>
            <person name="Lang D."/>
            <person name="Le Bail A."/>
            <person name="Leblanc C."/>
            <person name="Lerouge P."/>
            <person name="Lohr M."/>
            <person name="Lopez P.J."/>
            <person name="Martens C."/>
            <person name="Maumus F."/>
            <person name="Michel G."/>
            <person name="Miranda-Saavedra D."/>
            <person name="Morales J."/>
            <person name="Moreau H."/>
            <person name="Motomura T."/>
            <person name="Nagasato C."/>
            <person name="Napoli C.A."/>
            <person name="Nelson D.R."/>
            <person name="Nyvall-Collen P."/>
            <person name="Peters A.F."/>
            <person name="Pommier C."/>
            <person name="Potin P."/>
            <person name="Poulain J."/>
            <person name="Quesneville H."/>
            <person name="Read B."/>
            <person name="Rensing S.A."/>
            <person name="Ritter A."/>
            <person name="Rousvoal S."/>
            <person name="Samanta M."/>
            <person name="Samson G."/>
            <person name="Schroeder D.C."/>
            <person name="Segurens B."/>
            <person name="Strittmatter M."/>
            <person name="Tonon T."/>
            <person name="Tregear J.W."/>
            <person name="Valentin K."/>
            <person name="von Dassow P."/>
            <person name="Yamagishi T."/>
            <person name="Van de Peer Y."/>
            <person name="Wincker P."/>
        </authorList>
    </citation>
    <scope>NUCLEOTIDE SEQUENCE [LARGE SCALE GENOMIC DNA]</scope>
    <source>
        <strain evidence="3">Ec32 / CCAP1310/4</strain>
    </source>
</reference>
<sequence>MENAVDFLTQNWEYGAEVCLAAFALFHSAREIKQACDALRLACAGSGALTFKQKAKILVRKIEKDSGKQMFWAESLVMTYMMAFGGGILAPFLLGKPPVMFVNDLIVPLVAVCWFVSNRAEGPIFALINTPIMKQVILVLSEVFRANSMCGIVVLSNSILKPGKHYPIALWGPILLGTVGGCGGLFLPLDKGLKGLKNGAPWPLQSAFYGSMFFNLFVYDPNVGPYLRDAAALFLDGDLVVQGRAIVAGFLCVVALAQTLISPAFNPFTPVHNVVYTVTGVPNPEAVAVATGEKPKAD</sequence>
<dbReference type="Proteomes" id="UP000002630">
    <property type="component" value="Unassembled WGS sequence"/>
</dbReference>
<protein>
    <submittedName>
        <fullName evidence="2">Uncharacterized protein</fullName>
    </submittedName>
</protein>
<keyword evidence="3" id="KW-1185">Reference proteome</keyword>
<name>D7G2H0_ECTSI</name>
<feature type="transmembrane region" description="Helical" evidence="1">
    <location>
        <begin position="168"/>
        <end position="189"/>
    </location>
</feature>
<feature type="transmembrane region" description="Helical" evidence="1">
    <location>
        <begin position="201"/>
        <end position="219"/>
    </location>
</feature>
<evidence type="ECO:0000313" key="2">
    <source>
        <dbReference type="EMBL" id="CBJ33404.1"/>
    </source>
</evidence>
<dbReference type="EMBL" id="FN649760">
    <property type="protein sequence ID" value="CBJ33404.1"/>
    <property type="molecule type" value="Genomic_DNA"/>
</dbReference>
<keyword evidence="1" id="KW-0472">Membrane</keyword>
<feature type="transmembrane region" description="Helical" evidence="1">
    <location>
        <begin position="239"/>
        <end position="257"/>
    </location>
</feature>
<dbReference type="AlphaFoldDB" id="D7G2H0"/>
<gene>
    <name evidence="2" type="ORF">Esi_0475_0008</name>
</gene>
<dbReference type="OrthoDB" id="186336at2759"/>
<dbReference type="InParanoid" id="D7G2H0"/>
<organism evidence="2 3">
    <name type="scientific">Ectocarpus siliculosus</name>
    <name type="common">Brown alga</name>
    <name type="synonym">Conferva siliculosa</name>
    <dbReference type="NCBI Taxonomy" id="2880"/>
    <lineage>
        <taxon>Eukaryota</taxon>
        <taxon>Sar</taxon>
        <taxon>Stramenopiles</taxon>
        <taxon>Ochrophyta</taxon>
        <taxon>PX clade</taxon>
        <taxon>Phaeophyceae</taxon>
        <taxon>Ectocarpales</taxon>
        <taxon>Ectocarpaceae</taxon>
        <taxon>Ectocarpus</taxon>
    </lineage>
</organism>